<dbReference type="RefSeq" id="WP_379268667.1">
    <property type="nucleotide sequence ID" value="NZ_JBHUGT010000054.1"/>
</dbReference>
<dbReference type="Proteomes" id="UP001597493">
    <property type="component" value="Unassembled WGS sequence"/>
</dbReference>
<evidence type="ECO:0000313" key="1">
    <source>
        <dbReference type="EMBL" id="MFD2658789.1"/>
    </source>
</evidence>
<comment type="caution">
    <text evidence="1">The sequence shown here is derived from an EMBL/GenBank/DDBJ whole genome shotgun (WGS) entry which is preliminary data.</text>
</comment>
<reference evidence="2" key="1">
    <citation type="journal article" date="2019" name="Int. J. Syst. Evol. Microbiol.">
        <title>The Global Catalogue of Microorganisms (GCM) 10K type strain sequencing project: providing services to taxonomists for standard genome sequencing and annotation.</title>
        <authorList>
            <consortium name="The Broad Institute Genomics Platform"/>
            <consortium name="The Broad Institute Genome Sequencing Center for Infectious Disease"/>
            <person name="Wu L."/>
            <person name="Ma J."/>
        </authorList>
    </citation>
    <scope>NUCLEOTIDE SEQUENCE [LARGE SCALE GENOMIC DNA]</scope>
    <source>
        <strain evidence="2">TISTR 1827</strain>
    </source>
</reference>
<accession>A0ABW5QQZ5</accession>
<name>A0ABW5QQZ5_9BACL</name>
<keyword evidence="2" id="KW-1185">Reference proteome</keyword>
<proteinExistence type="predicted"/>
<organism evidence="1 2">
    <name type="scientific">Paenibacillus thailandensis</name>
    <dbReference type="NCBI Taxonomy" id="393250"/>
    <lineage>
        <taxon>Bacteria</taxon>
        <taxon>Bacillati</taxon>
        <taxon>Bacillota</taxon>
        <taxon>Bacilli</taxon>
        <taxon>Bacillales</taxon>
        <taxon>Paenibacillaceae</taxon>
        <taxon>Paenibacillus</taxon>
    </lineage>
</organism>
<dbReference type="EMBL" id="JBHUMY010000001">
    <property type="protein sequence ID" value="MFD2658789.1"/>
    <property type="molecule type" value="Genomic_DNA"/>
</dbReference>
<gene>
    <name evidence="1" type="ORF">ACFSW5_00750</name>
</gene>
<sequence length="119" mass="13590">MIQLSSEDVLLLVNKWVSDLARENYINPVFNGYHNGQYGSYTKSSGFYTSIRFEKGDLDVCIDHQDEGDKFNVTILNDIDGEQLAWVNPTSLTKLKELLEMMKQPPAALVKYIKEQASR</sequence>
<protein>
    <submittedName>
        <fullName evidence="1">Uncharacterized protein</fullName>
    </submittedName>
</protein>
<evidence type="ECO:0000313" key="2">
    <source>
        <dbReference type="Proteomes" id="UP001597493"/>
    </source>
</evidence>